<keyword evidence="2" id="KW-0812">Transmembrane</keyword>
<sequence length="185" mass="20915">MARVSNPIEPVPQRIGDAERDRAAEFLREHLAQGRLDQAEFDERLNTALGARYRTELDPLFTDLPAPNPRHPGTGLAPTAANAAQPVAQHPPGMPLRTRNTIDAVFWIIWPVTIGLITWLDWGNFWWLIFLPIALSSIWQRKKALDAADRKRWEKEQRRAVEGDNEVDHGPDRGEPGDGPQPPTR</sequence>
<dbReference type="Proteomes" id="UP000319263">
    <property type="component" value="Chromosome"/>
</dbReference>
<dbReference type="EMBL" id="CP041692">
    <property type="protein sequence ID" value="QDP95052.1"/>
    <property type="molecule type" value="Genomic_DNA"/>
</dbReference>
<feature type="region of interest" description="Disordered" evidence="1">
    <location>
        <begin position="149"/>
        <end position="185"/>
    </location>
</feature>
<dbReference type="AlphaFoldDB" id="A0A516PVA7"/>
<dbReference type="OrthoDB" id="3534574at2"/>
<feature type="compositionally biased region" description="Basic and acidic residues" evidence="1">
    <location>
        <begin position="149"/>
        <end position="176"/>
    </location>
</feature>
<reference evidence="4 5" key="1">
    <citation type="submission" date="2019-07" db="EMBL/GenBank/DDBJ databases">
        <title>Microlunatus dokdonensis sp. nov. isolated from the rhizospheric soil of the wild plant Elymus tsukushiensis.</title>
        <authorList>
            <person name="Ghim S.-Y."/>
            <person name="Hwang Y.-J."/>
            <person name="Son J.-S."/>
            <person name="Shin J.-H."/>
        </authorList>
    </citation>
    <scope>NUCLEOTIDE SEQUENCE [LARGE SCALE GENOMIC DNA]</scope>
    <source>
        <strain evidence="4 5">KUDC0627</strain>
    </source>
</reference>
<keyword evidence="5" id="KW-1185">Reference proteome</keyword>
<keyword evidence="2" id="KW-1133">Transmembrane helix</keyword>
<evidence type="ECO:0000256" key="1">
    <source>
        <dbReference type="SAM" id="MobiDB-lite"/>
    </source>
</evidence>
<evidence type="ECO:0000259" key="3">
    <source>
        <dbReference type="Pfam" id="PF08044"/>
    </source>
</evidence>
<name>A0A516PVA7_9ACTN</name>
<evidence type="ECO:0000256" key="2">
    <source>
        <dbReference type="SAM" id="Phobius"/>
    </source>
</evidence>
<gene>
    <name evidence="4" type="ORF">FOE78_03210</name>
</gene>
<dbReference type="KEGG" id="mik:FOE78_03210"/>
<keyword evidence="2" id="KW-0472">Membrane</keyword>
<dbReference type="Pfam" id="PF08044">
    <property type="entry name" value="DUF1707"/>
    <property type="match status" value="1"/>
</dbReference>
<evidence type="ECO:0000313" key="5">
    <source>
        <dbReference type="Proteomes" id="UP000319263"/>
    </source>
</evidence>
<feature type="domain" description="DUF1707" evidence="3">
    <location>
        <begin position="14"/>
        <end position="65"/>
    </location>
</feature>
<proteinExistence type="predicted"/>
<accession>A0A516PVA7</accession>
<feature type="transmembrane region" description="Helical" evidence="2">
    <location>
        <begin position="101"/>
        <end position="119"/>
    </location>
</feature>
<evidence type="ECO:0000313" key="4">
    <source>
        <dbReference type="EMBL" id="QDP95052.1"/>
    </source>
</evidence>
<dbReference type="InterPro" id="IPR012551">
    <property type="entry name" value="DUF1707_SHOCT-like"/>
</dbReference>
<organism evidence="4 5">
    <name type="scientific">Microlunatus elymi</name>
    <dbReference type="NCBI Taxonomy" id="2596828"/>
    <lineage>
        <taxon>Bacteria</taxon>
        <taxon>Bacillati</taxon>
        <taxon>Actinomycetota</taxon>
        <taxon>Actinomycetes</taxon>
        <taxon>Propionibacteriales</taxon>
        <taxon>Propionibacteriaceae</taxon>
        <taxon>Microlunatus</taxon>
    </lineage>
</organism>
<protein>
    <submittedName>
        <fullName evidence="4">DUF1707 domain-containing protein</fullName>
    </submittedName>
</protein>